<keyword evidence="8" id="KW-0067">ATP-binding</keyword>
<dbReference type="GO" id="GO:0010142">
    <property type="term" value="P:farnesyl diphosphate biosynthetic process, mevalonate pathway"/>
    <property type="evidence" value="ECO:0007669"/>
    <property type="project" value="TreeGrafter"/>
</dbReference>
<dbReference type="EC" id="2.7.4.2" evidence="3 13"/>
<dbReference type="InterPro" id="IPR014721">
    <property type="entry name" value="Ribsml_uS5_D2-typ_fold_subgr"/>
</dbReference>
<comment type="caution">
    <text evidence="14">The sequence shown here is derived from an EMBL/GenBank/DDBJ whole genome shotgun (WGS) entry which is preliminary data.</text>
</comment>
<dbReference type="InterPro" id="IPR035102">
    <property type="entry name" value="Phosphomevalonate_kinase"/>
</dbReference>
<evidence type="ECO:0000256" key="10">
    <source>
        <dbReference type="ARBA" id="ARBA00023098"/>
    </source>
</evidence>
<keyword evidence="11 13" id="KW-0753">Steroid metabolism</keyword>
<keyword evidence="6" id="KW-0547">Nucleotide-binding</keyword>
<keyword evidence="9 13" id="KW-0752">Steroid biosynthesis</keyword>
<dbReference type="PANTHER" id="PTHR31814">
    <property type="match status" value="1"/>
</dbReference>
<evidence type="ECO:0000256" key="12">
    <source>
        <dbReference type="ARBA" id="ARBA00029326"/>
    </source>
</evidence>
<proteinExistence type="inferred from homology"/>
<dbReference type="GO" id="GO:0004631">
    <property type="term" value="F:phosphomevalonate kinase activity"/>
    <property type="evidence" value="ECO:0007669"/>
    <property type="project" value="UniProtKB-UniRule"/>
</dbReference>
<dbReference type="Proteomes" id="UP000683000">
    <property type="component" value="Unassembled WGS sequence"/>
</dbReference>
<name>A0A8I2YX44_9AGAM</name>
<dbReference type="OrthoDB" id="10262935at2759"/>
<accession>A0A8I2YX44</accession>
<keyword evidence="5 13" id="KW-0808">Transferase</keyword>
<dbReference type="GO" id="GO:0006696">
    <property type="term" value="P:ergosterol biosynthetic process"/>
    <property type="evidence" value="ECO:0007669"/>
    <property type="project" value="TreeGrafter"/>
</dbReference>
<evidence type="ECO:0000256" key="2">
    <source>
        <dbReference type="ARBA" id="ARBA00006495"/>
    </source>
</evidence>
<dbReference type="PIRSF" id="PIRSF017288">
    <property type="entry name" value="PMK_GHMP_euk"/>
    <property type="match status" value="1"/>
</dbReference>
<evidence type="ECO:0000256" key="6">
    <source>
        <dbReference type="ARBA" id="ARBA00022741"/>
    </source>
</evidence>
<dbReference type="GO" id="GO:0019287">
    <property type="term" value="P:isopentenyl diphosphate biosynthetic process, mevalonate pathway"/>
    <property type="evidence" value="ECO:0007669"/>
    <property type="project" value="UniProtKB-UniRule"/>
</dbReference>
<evidence type="ECO:0000256" key="1">
    <source>
        <dbReference type="ARBA" id="ARBA00005017"/>
    </source>
</evidence>
<sequence length="499" mass="53782">MSTTTVVSAPGKVLIAGGYLVLDQKYTGLVISASSRFYAVIQDCQQPGQAGQIIVRSPQFIGAEWTYSVTIHDDGTVDVSQTSESKNKFVYYALKYTLILASERLLSVGSARSLRDSLQHGLDIAAVGDNDFYSQQAKLRELSLPSTVASLASITPFCPQDVRLDNVNKTGMGSSAALITSVVSALLLRFKVITREEFYRPDSDARKLAHNTAQFVHCFAQGKVGSGFDVSAAVFGSQLYMRFNPVLLDGLMKGGDTASRMLPLSPALSPGSHWDYRTVPIHLPPLVRLLLADVSAGSDTPSLASKVLKWRQETADEADALWAAIDTSNQTLATQLRHLFDLHERQSDLYVSAVKRMSLAPSSEVRGSALFILAELTTGGYLCPSGLANTRALMRQMGKAAGDDVHIEPDTQTELLDASIAQKGVICGGVPGAGGYDAIWLLVFEPNNGTSEPLSAVEKLWEQFPNVSPLLATESKDGGAKVEDIDKVPGLRAVVQMRR</sequence>
<gene>
    <name evidence="14" type="ORF">JVT61DRAFT_13880</name>
</gene>
<dbReference type="InterPro" id="IPR020568">
    <property type="entry name" value="Ribosomal_Su5_D2-typ_SF"/>
</dbReference>
<evidence type="ECO:0000256" key="7">
    <source>
        <dbReference type="ARBA" id="ARBA00022777"/>
    </source>
</evidence>
<keyword evidence="4 13" id="KW-0444">Lipid biosynthesis</keyword>
<keyword evidence="15" id="KW-1185">Reference proteome</keyword>
<comment type="similarity">
    <text evidence="2 13">Belongs to the GHMP kinase family. Mevalonate kinase subfamily.</text>
</comment>
<dbReference type="PANTHER" id="PTHR31814:SF2">
    <property type="entry name" value="PHOSPHOMEVALONATE KINASE"/>
    <property type="match status" value="1"/>
</dbReference>
<dbReference type="InterPro" id="IPR016005">
    <property type="entry name" value="Erg8"/>
</dbReference>
<evidence type="ECO:0000256" key="11">
    <source>
        <dbReference type="ARBA" id="ARBA00023221"/>
    </source>
</evidence>
<dbReference type="UniPathway" id="UPA00057">
    <property type="reaction ID" value="UER00099"/>
</dbReference>
<dbReference type="Gene3D" id="3.30.230.10">
    <property type="match status" value="1"/>
</dbReference>
<dbReference type="AlphaFoldDB" id="A0A8I2YX44"/>
<evidence type="ECO:0000313" key="14">
    <source>
        <dbReference type="EMBL" id="KAG6378187.1"/>
    </source>
</evidence>
<keyword evidence="7 13" id="KW-0418">Kinase</keyword>
<evidence type="ECO:0000313" key="15">
    <source>
        <dbReference type="Proteomes" id="UP000683000"/>
    </source>
</evidence>
<comment type="catalytic activity">
    <reaction evidence="12">
        <text>(R)-5-phosphomevalonate + ATP = (R)-5-diphosphomevalonate + ADP</text>
        <dbReference type="Rhea" id="RHEA:16341"/>
        <dbReference type="ChEBI" id="CHEBI:30616"/>
        <dbReference type="ChEBI" id="CHEBI:57557"/>
        <dbReference type="ChEBI" id="CHEBI:58146"/>
        <dbReference type="ChEBI" id="CHEBI:456216"/>
        <dbReference type="EC" id="2.7.4.2"/>
    </reaction>
    <physiologicalReaction direction="left-to-right" evidence="12">
        <dbReference type="Rhea" id="RHEA:16342"/>
    </physiologicalReaction>
</comment>
<evidence type="ECO:0000256" key="3">
    <source>
        <dbReference type="ARBA" id="ARBA00012958"/>
    </source>
</evidence>
<evidence type="ECO:0000256" key="9">
    <source>
        <dbReference type="ARBA" id="ARBA00022955"/>
    </source>
</evidence>
<evidence type="ECO:0000256" key="4">
    <source>
        <dbReference type="ARBA" id="ARBA00022516"/>
    </source>
</evidence>
<dbReference type="EMBL" id="JAGFBS010000007">
    <property type="protein sequence ID" value="KAG6378187.1"/>
    <property type="molecule type" value="Genomic_DNA"/>
</dbReference>
<evidence type="ECO:0000256" key="5">
    <source>
        <dbReference type="ARBA" id="ARBA00022679"/>
    </source>
</evidence>
<protein>
    <recommendedName>
        <fullName evidence="3 13">Phosphomevalonate kinase</fullName>
        <ecNumber evidence="3 13">2.7.4.2</ecNumber>
    </recommendedName>
</protein>
<dbReference type="GO" id="GO:0005524">
    <property type="term" value="F:ATP binding"/>
    <property type="evidence" value="ECO:0007669"/>
    <property type="project" value="UniProtKB-UniRule"/>
</dbReference>
<reference evidence="14" key="1">
    <citation type="submission" date="2021-03" db="EMBL/GenBank/DDBJ databases">
        <title>Evolutionary innovations through gain and loss of genes in the ectomycorrhizal Boletales.</title>
        <authorList>
            <person name="Wu G."/>
            <person name="Miyauchi S."/>
            <person name="Morin E."/>
            <person name="Yang Z.-L."/>
            <person name="Xu J."/>
            <person name="Martin F.M."/>
        </authorList>
    </citation>
    <scope>NUCLEOTIDE SEQUENCE</scope>
    <source>
        <strain evidence="14">BR01</strain>
    </source>
</reference>
<dbReference type="SUPFAM" id="SSF54211">
    <property type="entry name" value="Ribosomal protein S5 domain 2-like"/>
    <property type="match status" value="1"/>
</dbReference>
<organism evidence="14 15">
    <name type="scientific">Boletus reticuloceps</name>
    <dbReference type="NCBI Taxonomy" id="495285"/>
    <lineage>
        <taxon>Eukaryota</taxon>
        <taxon>Fungi</taxon>
        <taxon>Dikarya</taxon>
        <taxon>Basidiomycota</taxon>
        <taxon>Agaricomycotina</taxon>
        <taxon>Agaricomycetes</taxon>
        <taxon>Agaricomycetidae</taxon>
        <taxon>Boletales</taxon>
        <taxon>Boletineae</taxon>
        <taxon>Boletaceae</taxon>
        <taxon>Boletoideae</taxon>
        <taxon>Boletus</taxon>
    </lineage>
</organism>
<keyword evidence="10 13" id="KW-0443">Lipid metabolism</keyword>
<dbReference type="GO" id="GO:0005777">
    <property type="term" value="C:peroxisome"/>
    <property type="evidence" value="ECO:0007669"/>
    <property type="project" value="TreeGrafter"/>
</dbReference>
<evidence type="ECO:0000256" key="13">
    <source>
        <dbReference type="PIRNR" id="PIRNR017288"/>
    </source>
</evidence>
<evidence type="ECO:0000256" key="8">
    <source>
        <dbReference type="ARBA" id="ARBA00022840"/>
    </source>
</evidence>
<comment type="pathway">
    <text evidence="1 13">Isoprenoid biosynthesis; isopentenyl diphosphate biosynthesis via mevalonate pathway; isopentenyl diphosphate from (R)-mevalonate: step 2/3.</text>
</comment>